<dbReference type="CDD" id="cd01949">
    <property type="entry name" value="GGDEF"/>
    <property type="match status" value="1"/>
</dbReference>
<dbReference type="InterPro" id="IPR029787">
    <property type="entry name" value="Nucleotide_cyclase"/>
</dbReference>
<gene>
    <name evidence="3" type="ORF">LXT12_06680</name>
</gene>
<dbReference type="NCBIfam" id="TIGR00254">
    <property type="entry name" value="GGDEF"/>
    <property type="match status" value="1"/>
</dbReference>
<comment type="caution">
    <text evidence="3">The sequence shown here is derived from an EMBL/GenBank/DDBJ whole genome shotgun (WGS) entry which is preliminary data.</text>
</comment>
<dbReference type="EMBL" id="JAJTWT010000002">
    <property type="protein sequence ID" value="MCE4536932.1"/>
    <property type="molecule type" value="Genomic_DNA"/>
</dbReference>
<dbReference type="RefSeq" id="WP_233390642.1">
    <property type="nucleotide sequence ID" value="NZ_JAJTWT010000002.1"/>
</dbReference>
<dbReference type="InterPro" id="IPR011990">
    <property type="entry name" value="TPR-like_helical_dom_sf"/>
</dbReference>
<name>A0ABS8XC30_9BURK</name>
<feature type="domain" description="GGDEF" evidence="2">
    <location>
        <begin position="490"/>
        <end position="625"/>
    </location>
</feature>
<protein>
    <submittedName>
        <fullName evidence="3">Diguanylate cyclase</fullName>
        <ecNumber evidence="3">2.7.7.65</ecNumber>
    </submittedName>
</protein>
<dbReference type="Gene3D" id="1.25.40.10">
    <property type="entry name" value="Tetratricopeptide repeat domain"/>
    <property type="match status" value="1"/>
</dbReference>
<dbReference type="PANTHER" id="PTHR46663:SF4">
    <property type="entry name" value="DIGUANYLATE CYCLASE DGCT-RELATED"/>
    <property type="match status" value="1"/>
</dbReference>
<keyword evidence="3" id="KW-0808">Transferase</keyword>
<dbReference type="SMART" id="SM00267">
    <property type="entry name" value="GGDEF"/>
    <property type="match status" value="1"/>
</dbReference>
<keyword evidence="3" id="KW-0548">Nucleotidyltransferase</keyword>
<dbReference type="PROSITE" id="PS50887">
    <property type="entry name" value="GGDEF"/>
    <property type="match status" value="1"/>
</dbReference>
<reference evidence="3 4" key="1">
    <citation type="submission" date="2021-12" db="EMBL/GenBank/DDBJ databases">
        <title>Genome seq of p7.</title>
        <authorList>
            <person name="Seo T."/>
        </authorList>
    </citation>
    <scope>NUCLEOTIDE SEQUENCE [LARGE SCALE GENOMIC DNA]</scope>
    <source>
        <strain evidence="3 4">P7</strain>
    </source>
</reference>
<dbReference type="PANTHER" id="PTHR46663">
    <property type="entry name" value="DIGUANYLATE CYCLASE DGCT-RELATED"/>
    <property type="match status" value="1"/>
</dbReference>
<proteinExistence type="predicted"/>
<evidence type="ECO:0000313" key="3">
    <source>
        <dbReference type="EMBL" id="MCE4536932.1"/>
    </source>
</evidence>
<feature type="chain" id="PRO_5045797698" evidence="1">
    <location>
        <begin position="27"/>
        <end position="666"/>
    </location>
</feature>
<dbReference type="Pfam" id="PF00990">
    <property type="entry name" value="GGDEF"/>
    <property type="match status" value="1"/>
</dbReference>
<dbReference type="Gene3D" id="3.30.70.270">
    <property type="match status" value="1"/>
</dbReference>
<dbReference type="Proteomes" id="UP001201463">
    <property type="component" value="Unassembled WGS sequence"/>
</dbReference>
<organism evidence="3 4">
    <name type="scientific">Pelomonas caseinilytica</name>
    <dbReference type="NCBI Taxonomy" id="2906763"/>
    <lineage>
        <taxon>Bacteria</taxon>
        <taxon>Pseudomonadati</taxon>
        <taxon>Pseudomonadota</taxon>
        <taxon>Betaproteobacteria</taxon>
        <taxon>Burkholderiales</taxon>
        <taxon>Sphaerotilaceae</taxon>
        <taxon>Roseateles</taxon>
    </lineage>
</organism>
<keyword evidence="1" id="KW-0732">Signal</keyword>
<dbReference type="InterPro" id="IPR000160">
    <property type="entry name" value="GGDEF_dom"/>
</dbReference>
<dbReference type="SUPFAM" id="SSF48452">
    <property type="entry name" value="TPR-like"/>
    <property type="match status" value="1"/>
</dbReference>
<sequence>MALSLTPCHAVAWLLAWALLALPCRAQAPADELAAWEAQVQALKDYGTRAQLLDFLETGVKRHEAAGQARMAAAALLELGKQLRDEDGPRAEQLLERGAALLGQAPDPALQFRYRLLRLGQLKARHQFEQAVAEGNELLATARARRDWRDELKVLLALEEGWEQFHAFSRYIEDAMRLAVAHPGDRLTWWARSEWADRLRSEGRRAEAERLLLEVLQEQVTAGDGIEQIRSLVNLGMFYRSGREWDKLLPLGPRAIRIADQLGRTPTLLPHFLCNQSDALLLAGMPAPALEMADAALVAARGAPGPTHVARFNRGKALNRLGRHGEGLAILEAEAQGPERWEMLNELAEEYAFAHRHEQAYATLQEHLQGLLKSQEEAHRAGLSLDQALAEADRERSQRQASERRTQQVITAAVIAAALACAGTAWLLVRAARRHGRELAALNAQLRETAVTDALTGLHNRRHLLSRIEAHVAAADRAHRDQARTGMPPVDLLFFLIDLDHFKRINDSHGHPAGDAVLAEAATRFKGLVRREDELIRWGGEEFLLMTRDTPRDHAAALAERLRQALLQRSFQLPDRQELAVSCSVGFAPYPLGSGGSWEASVELADQALYQAKARGRNGWCGVLRLKPPATEAPSCGLEQAIAQNLVVALYSPTAKSGGNRSDQNS</sequence>
<evidence type="ECO:0000313" key="4">
    <source>
        <dbReference type="Proteomes" id="UP001201463"/>
    </source>
</evidence>
<accession>A0ABS8XC30</accession>
<evidence type="ECO:0000256" key="1">
    <source>
        <dbReference type="SAM" id="SignalP"/>
    </source>
</evidence>
<dbReference type="EC" id="2.7.7.65" evidence="3"/>
<dbReference type="InterPro" id="IPR043128">
    <property type="entry name" value="Rev_trsase/Diguanyl_cyclase"/>
</dbReference>
<feature type="signal peptide" evidence="1">
    <location>
        <begin position="1"/>
        <end position="26"/>
    </location>
</feature>
<dbReference type="SUPFAM" id="SSF55073">
    <property type="entry name" value="Nucleotide cyclase"/>
    <property type="match status" value="1"/>
</dbReference>
<keyword evidence="4" id="KW-1185">Reference proteome</keyword>
<evidence type="ECO:0000259" key="2">
    <source>
        <dbReference type="PROSITE" id="PS50887"/>
    </source>
</evidence>
<dbReference type="GO" id="GO:0052621">
    <property type="term" value="F:diguanylate cyclase activity"/>
    <property type="evidence" value="ECO:0007669"/>
    <property type="project" value="UniProtKB-EC"/>
</dbReference>
<dbReference type="InterPro" id="IPR052163">
    <property type="entry name" value="DGC-Regulatory_Protein"/>
</dbReference>